<dbReference type="Gene3D" id="2.60.40.60">
    <property type="entry name" value="Cadherins"/>
    <property type="match status" value="2"/>
</dbReference>
<dbReference type="GO" id="GO:0008013">
    <property type="term" value="F:beta-catenin binding"/>
    <property type="evidence" value="ECO:0007669"/>
    <property type="project" value="TreeGrafter"/>
</dbReference>
<evidence type="ECO:0000313" key="8">
    <source>
        <dbReference type="Proteomes" id="UP000887565"/>
    </source>
</evidence>
<evidence type="ECO:0000256" key="3">
    <source>
        <dbReference type="ARBA" id="ARBA00022837"/>
    </source>
</evidence>
<dbReference type="PRINTS" id="PR00205">
    <property type="entry name" value="CADHERIN"/>
</dbReference>
<dbReference type="PROSITE" id="PS00232">
    <property type="entry name" value="CADHERIN_1"/>
    <property type="match status" value="1"/>
</dbReference>
<dbReference type="WBParaSite" id="nRc.2.0.1.t26480-RA">
    <property type="protein sequence ID" value="nRc.2.0.1.t26480-RA"/>
    <property type="gene ID" value="nRc.2.0.1.g26480"/>
</dbReference>
<keyword evidence="3 5" id="KW-0106">Calcium</keyword>
<evidence type="ECO:0000256" key="1">
    <source>
        <dbReference type="ARBA" id="ARBA00004370"/>
    </source>
</evidence>
<dbReference type="PANTHER" id="PTHR24027:SF442">
    <property type="entry name" value="PROTOCADHERIN-15 ISOFORM X1"/>
    <property type="match status" value="1"/>
</dbReference>
<organism evidence="8 9">
    <name type="scientific">Romanomermis culicivorax</name>
    <name type="common">Nematode worm</name>
    <dbReference type="NCBI Taxonomy" id="13658"/>
    <lineage>
        <taxon>Eukaryota</taxon>
        <taxon>Metazoa</taxon>
        <taxon>Ecdysozoa</taxon>
        <taxon>Nematoda</taxon>
        <taxon>Enoplea</taxon>
        <taxon>Dorylaimia</taxon>
        <taxon>Mermithida</taxon>
        <taxon>Mermithoidea</taxon>
        <taxon>Mermithidae</taxon>
        <taxon>Romanomermis</taxon>
    </lineage>
</organism>
<dbReference type="InterPro" id="IPR020894">
    <property type="entry name" value="Cadherin_CS"/>
</dbReference>
<dbReference type="InterPro" id="IPR002126">
    <property type="entry name" value="Cadherin-like_dom"/>
</dbReference>
<dbReference type="InterPro" id="IPR015919">
    <property type="entry name" value="Cadherin-like_sf"/>
</dbReference>
<dbReference type="Proteomes" id="UP000887565">
    <property type="component" value="Unplaced"/>
</dbReference>
<keyword evidence="8" id="KW-1185">Reference proteome</keyword>
<feature type="domain" description="Cadherin" evidence="7">
    <location>
        <begin position="62"/>
        <end position="139"/>
    </location>
</feature>
<dbReference type="SUPFAM" id="SSF49313">
    <property type="entry name" value="Cadherin-like"/>
    <property type="match status" value="2"/>
</dbReference>
<evidence type="ECO:0000256" key="2">
    <source>
        <dbReference type="ARBA" id="ARBA00022737"/>
    </source>
</evidence>
<evidence type="ECO:0000313" key="9">
    <source>
        <dbReference type="WBParaSite" id="nRc.2.0.1.t26480-RA"/>
    </source>
</evidence>
<evidence type="ECO:0000256" key="6">
    <source>
        <dbReference type="SAM" id="SignalP"/>
    </source>
</evidence>
<dbReference type="GO" id="GO:0045296">
    <property type="term" value="F:cadherin binding"/>
    <property type="evidence" value="ECO:0007669"/>
    <property type="project" value="TreeGrafter"/>
</dbReference>
<dbReference type="GO" id="GO:0007156">
    <property type="term" value="P:homophilic cell adhesion via plasma membrane adhesion molecules"/>
    <property type="evidence" value="ECO:0007669"/>
    <property type="project" value="InterPro"/>
</dbReference>
<keyword evidence="2" id="KW-0677">Repeat</keyword>
<evidence type="ECO:0000256" key="4">
    <source>
        <dbReference type="ARBA" id="ARBA00023136"/>
    </source>
</evidence>
<reference evidence="9" key="1">
    <citation type="submission" date="2022-11" db="UniProtKB">
        <authorList>
            <consortium name="WormBaseParasite"/>
        </authorList>
    </citation>
    <scope>IDENTIFICATION</scope>
</reference>
<proteinExistence type="predicted"/>
<dbReference type="GO" id="GO:0016342">
    <property type="term" value="C:catenin complex"/>
    <property type="evidence" value="ECO:0007669"/>
    <property type="project" value="TreeGrafter"/>
</dbReference>
<name>A0A915JJZ2_ROMCU</name>
<comment type="subcellular location">
    <subcellularLocation>
        <location evidence="1">Membrane</location>
    </subcellularLocation>
</comment>
<sequence>MTTLQWILHSGIITFLWITPNIAETLNLKIDPLFELVPENWTVDSALPNLSICPIYNGWKNLTLSIISGDPQGYFRLKQTNATCSTLVLAKELDADIINADGSRGQSFNLAIKCTDGWLMVYGNFDVQVVDVNDNAPKFVKTDNAYMVSEDTEIGSHLFTITTFDPDTGVGGIDSFILEVNEIGYMELGWNSTAIIATAIIEVLQKANGDKAPPEPQHFDGSRILMPVRKKLRMRVRLVAQQMTKTSLLSKL</sequence>
<dbReference type="GO" id="GO:0005509">
    <property type="term" value="F:calcium ion binding"/>
    <property type="evidence" value="ECO:0007669"/>
    <property type="project" value="UniProtKB-UniRule"/>
</dbReference>
<evidence type="ECO:0000259" key="7">
    <source>
        <dbReference type="PROSITE" id="PS50268"/>
    </source>
</evidence>
<accession>A0A915JJZ2</accession>
<dbReference type="PANTHER" id="PTHR24027">
    <property type="entry name" value="CADHERIN-23"/>
    <property type="match status" value="1"/>
</dbReference>
<evidence type="ECO:0000256" key="5">
    <source>
        <dbReference type="PROSITE-ProRule" id="PRU00043"/>
    </source>
</evidence>
<dbReference type="InterPro" id="IPR039808">
    <property type="entry name" value="Cadherin"/>
</dbReference>
<dbReference type="PROSITE" id="PS50268">
    <property type="entry name" value="CADHERIN_2"/>
    <property type="match status" value="1"/>
</dbReference>
<dbReference type="CDD" id="cd11304">
    <property type="entry name" value="Cadherin_repeat"/>
    <property type="match status" value="1"/>
</dbReference>
<feature type="signal peptide" evidence="6">
    <location>
        <begin position="1"/>
        <end position="23"/>
    </location>
</feature>
<keyword evidence="6" id="KW-0732">Signal</keyword>
<keyword evidence="4" id="KW-0472">Membrane</keyword>
<protein>
    <submittedName>
        <fullName evidence="9">Cadherin domain-containing protein</fullName>
    </submittedName>
</protein>
<feature type="chain" id="PRO_5037712492" evidence="6">
    <location>
        <begin position="24"/>
        <end position="252"/>
    </location>
</feature>
<dbReference type="AlphaFoldDB" id="A0A915JJZ2"/>
<dbReference type="GO" id="GO:0016477">
    <property type="term" value="P:cell migration"/>
    <property type="evidence" value="ECO:0007669"/>
    <property type="project" value="TreeGrafter"/>
</dbReference>